<organism evidence="8 9">
    <name type="scientific">Actinomadura gamaensis</name>
    <dbReference type="NCBI Taxonomy" id="1763541"/>
    <lineage>
        <taxon>Bacteria</taxon>
        <taxon>Bacillati</taxon>
        <taxon>Actinomycetota</taxon>
        <taxon>Actinomycetes</taxon>
        <taxon>Streptosporangiales</taxon>
        <taxon>Thermomonosporaceae</taxon>
        <taxon>Actinomadura</taxon>
    </lineage>
</organism>
<dbReference type="CDD" id="cd01164">
    <property type="entry name" value="FruK_PfkB_like"/>
    <property type="match status" value="1"/>
</dbReference>
<dbReference type="Gene3D" id="3.40.1190.20">
    <property type="match status" value="1"/>
</dbReference>
<dbReference type="PANTHER" id="PTHR46566">
    <property type="entry name" value="1-PHOSPHOFRUCTOKINASE-RELATED"/>
    <property type="match status" value="1"/>
</dbReference>
<evidence type="ECO:0000256" key="5">
    <source>
        <dbReference type="ARBA" id="ARBA00022840"/>
    </source>
</evidence>
<dbReference type="Proteomes" id="UP001595872">
    <property type="component" value="Unassembled WGS sequence"/>
</dbReference>
<comment type="similarity">
    <text evidence="1">Belongs to the carbohydrate kinase PfkB family.</text>
</comment>
<keyword evidence="5" id="KW-0067">ATP-binding</keyword>
<dbReference type="SUPFAM" id="SSF53613">
    <property type="entry name" value="Ribokinase-like"/>
    <property type="match status" value="1"/>
</dbReference>
<sequence length="316" mass="32211">MILTVTLNAALDVTYEVGALEQGGSHRVRTVRERAGGKGVNVARVATALECEVVATGLLGGAVGDLVRDDLDQSGIAHDFADIAGTSRRTLTIVETETGEATVLNEAGPDVRPEEWQAFLDHFGTLAASAAVVVLSGSLPPGLPTDAYAELVRRAPGRVVLDTDGTALTEGVPGRPDVIKPNADELRRVTAGTVSNGGNPAGASEVVSRAASLRAAGAGSVLVSLGADGMLAVTSDGVWRAVPPRVVVGNPTGAGDAAVAATARALLLERPWDELLRDAVALSAAAVAAPVAGDFDPDLYVRLLPEIKIEGLPCPS</sequence>
<dbReference type="PIRSF" id="PIRSF000535">
    <property type="entry name" value="1PFK/6PFK/LacC"/>
    <property type="match status" value="1"/>
</dbReference>
<evidence type="ECO:0000256" key="1">
    <source>
        <dbReference type="ARBA" id="ARBA00010688"/>
    </source>
</evidence>
<dbReference type="EMBL" id="JBHSIT010000008">
    <property type="protein sequence ID" value="MFC4910946.1"/>
    <property type="molecule type" value="Genomic_DNA"/>
</dbReference>
<evidence type="ECO:0000256" key="3">
    <source>
        <dbReference type="ARBA" id="ARBA00022741"/>
    </source>
</evidence>
<dbReference type="InterPro" id="IPR017583">
    <property type="entry name" value="Tagatose/fructose_Pkinase"/>
</dbReference>
<evidence type="ECO:0000313" key="8">
    <source>
        <dbReference type="EMBL" id="MFC4910946.1"/>
    </source>
</evidence>
<dbReference type="InterPro" id="IPR029056">
    <property type="entry name" value="Ribokinase-like"/>
</dbReference>
<keyword evidence="2 6" id="KW-0808">Transferase</keyword>
<dbReference type="PANTHER" id="PTHR46566:SF5">
    <property type="entry name" value="1-PHOSPHOFRUCTOKINASE"/>
    <property type="match status" value="1"/>
</dbReference>
<accession>A0ABV9U534</accession>
<feature type="domain" description="Carbohydrate kinase PfkB" evidence="7">
    <location>
        <begin position="15"/>
        <end position="291"/>
    </location>
</feature>
<keyword evidence="9" id="KW-1185">Reference proteome</keyword>
<reference evidence="9" key="1">
    <citation type="journal article" date="2019" name="Int. J. Syst. Evol. Microbiol.">
        <title>The Global Catalogue of Microorganisms (GCM) 10K type strain sequencing project: providing services to taxonomists for standard genome sequencing and annotation.</title>
        <authorList>
            <consortium name="The Broad Institute Genomics Platform"/>
            <consortium name="The Broad Institute Genome Sequencing Center for Infectious Disease"/>
            <person name="Wu L."/>
            <person name="Ma J."/>
        </authorList>
    </citation>
    <scope>NUCLEOTIDE SEQUENCE [LARGE SCALE GENOMIC DNA]</scope>
    <source>
        <strain evidence="9">KLKA75</strain>
    </source>
</reference>
<dbReference type="Pfam" id="PF00294">
    <property type="entry name" value="PfkB"/>
    <property type="match status" value="1"/>
</dbReference>
<evidence type="ECO:0000256" key="6">
    <source>
        <dbReference type="PIRNR" id="PIRNR000535"/>
    </source>
</evidence>
<name>A0ABV9U534_9ACTN</name>
<keyword evidence="4" id="KW-0418">Kinase</keyword>
<evidence type="ECO:0000256" key="2">
    <source>
        <dbReference type="ARBA" id="ARBA00022679"/>
    </source>
</evidence>
<evidence type="ECO:0000259" key="7">
    <source>
        <dbReference type="Pfam" id="PF00294"/>
    </source>
</evidence>
<evidence type="ECO:0000313" key="9">
    <source>
        <dbReference type="Proteomes" id="UP001595872"/>
    </source>
</evidence>
<proteinExistence type="inferred from homology"/>
<keyword evidence="3" id="KW-0547">Nucleotide-binding</keyword>
<dbReference type="InterPro" id="IPR011611">
    <property type="entry name" value="PfkB_dom"/>
</dbReference>
<gene>
    <name evidence="8" type="ORF">ACFPCY_26790</name>
</gene>
<evidence type="ECO:0000256" key="4">
    <source>
        <dbReference type="ARBA" id="ARBA00022777"/>
    </source>
</evidence>
<protein>
    <submittedName>
        <fullName evidence="8">1-phosphofructokinase family hexose kinase</fullName>
    </submittedName>
</protein>
<dbReference type="NCBIfam" id="TIGR03168">
    <property type="entry name" value="1-PFK"/>
    <property type="match status" value="1"/>
</dbReference>
<comment type="caution">
    <text evidence="8">The sequence shown here is derived from an EMBL/GenBank/DDBJ whole genome shotgun (WGS) entry which is preliminary data.</text>
</comment>
<dbReference type="RefSeq" id="WP_378259598.1">
    <property type="nucleotide sequence ID" value="NZ_JBHSIT010000008.1"/>
</dbReference>